<dbReference type="Gene3D" id="3.20.190.10">
    <property type="entry name" value="MutM-like, N-terminal"/>
    <property type="match status" value="1"/>
</dbReference>
<gene>
    <name evidence="23" type="primary">mutM</name>
    <name evidence="23" type="ORF">Mal4_32510</name>
</gene>
<dbReference type="CDD" id="cd08966">
    <property type="entry name" value="EcFpg-like_N"/>
    <property type="match status" value="1"/>
</dbReference>
<evidence type="ECO:0000259" key="22">
    <source>
        <dbReference type="PROSITE" id="PS51068"/>
    </source>
</evidence>
<evidence type="ECO:0000256" key="3">
    <source>
        <dbReference type="ARBA" id="ARBA00009409"/>
    </source>
</evidence>
<keyword evidence="9" id="KW-0227">DNA damage</keyword>
<dbReference type="PANTHER" id="PTHR22993">
    <property type="entry name" value="FORMAMIDOPYRIMIDINE-DNA GLYCOSYLASE"/>
    <property type="match status" value="1"/>
</dbReference>
<dbReference type="SUPFAM" id="SSF81624">
    <property type="entry name" value="N-terminal domain of MutM-like DNA repair proteins"/>
    <property type="match status" value="1"/>
</dbReference>
<keyword evidence="13" id="KW-0238">DNA-binding</keyword>
<dbReference type="NCBIfam" id="NF002211">
    <property type="entry name" value="PRK01103.1"/>
    <property type="match status" value="1"/>
</dbReference>
<evidence type="ECO:0000256" key="18">
    <source>
        <dbReference type="ARBA" id="ARBA00030638"/>
    </source>
</evidence>
<evidence type="ECO:0000256" key="17">
    <source>
        <dbReference type="ARBA" id="ARBA00023295"/>
    </source>
</evidence>
<evidence type="ECO:0000313" key="23">
    <source>
        <dbReference type="EMBL" id="QDU38919.1"/>
    </source>
</evidence>
<dbReference type="EC" id="3.2.2.23" evidence="5"/>
<dbReference type="OrthoDB" id="9800855at2"/>
<evidence type="ECO:0000256" key="20">
    <source>
        <dbReference type="PROSITE-ProRule" id="PRU00391"/>
    </source>
</evidence>
<keyword evidence="8" id="KW-0479">Metal-binding</keyword>
<keyword evidence="12" id="KW-0862">Zinc</keyword>
<comment type="cofactor">
    <cofactor evidence="2">
        <name>Zn(2+)</name>
        <dbReference type="ChEBI" id="CHEBI:29105"/>
    </cofactor>
</comment>
<dbReference type="SMART" id="SM01232">
    <property type="entry name" value="H2TH"/>
    <property type="match status" value="1"/>
</dbReference>
<evidence type="ECO:0000256" key="11">
    <source>
        <dbReference type="ARBA" id="ARBA00022801"/>
    </source>
</evidence>
<evidence type="ECO:0000256" key="6">
    <source>
        <dbReference type="ARBA" id="ARBA00012720"/>
    </source>
</evidence>
<dbReference type="RefSeq" id="WP_145370157.1">
    <property type="nucleotide sequence ID" value="NZ_CP036275.1"/>
</dbReference>
<organism evidence="23 24">
    <name type="scientific">Maioricimonas rarisocia</name>
    <dbReference type="NCBI Taxonomy" id="2528026"/>
    <lineage>
        <taxon>Bacteria</taxon>
        <taxon>Pseudomonadati</taxon>
        <taxon>Planctomycetota</taxon>
        <taxon>Planctomycetia</taxon>
        <taxon>Planctomycetales</taxon>
        <taxon>Planctomycetaceae</taxon>
        <taxon>Maioricimonas</taxon>
    </lineage>
</organism>
<evidence type="ECO:0000259" key="21">
    <source>
        <dbReference type="PROSITE" id="PS51066"/>
    </source>
</evidence>
<evidence type="ECO:0000256" key="2">
    <source>
        <dbReference type="ARBA" id="ARBA00001947"/>
    </source>
</evidence>
<keyword evidence="17 23" id="KW-0326">Glycosidase</keyword>
<evidence type="ECO:0000256" key="9">
    <source>
        <dbReference type="ARBA" id="ARBA00022763"/>
    </source>
</evidence>
<proteinExistence type="inferred from homology"/>
<dbReference type="KEGG" id="mri:Mal4_32510"/>
<dbReference type="SMART" id="SM00898">
    <property type="entry name" value="Fapy_DNA_glyco"/>
    <property type="match status" value="1"/>
</dbReference>
<dbReference type="FunFam" id="1.10.8.50:FF:000003">
    <property type="entry name" value="Formamidopyrimidine-DNA glycosylase"/>
    <property type="match status" value="1"/>
</dbReference>
<dbReference type="InterPro" id="IPR015886">
    <property type="entry name" value="H2TH_FPG"/>
</dbReference>
<evidence type="ECO:0000256" key="10">
    <source>
        <dbReference type="ARBA" id="ARBA00022771"/>
    </source>
</evidence>
<dbReference type="InterPro" id="IPR035937">
    <property type="entry name" value="FPG_N"/>
</dbReference>
<dbReference type="PANTHER" id="PTHR22993:SF9">
    <property type="entry name" value="FORMAMIDOPYRIMIDINE-DNA GLYCOSYLASE"/>
    <property type="match status" value="1"/>
</dbReference>
<dbReference type="EMBL" id="CP036275">
    <property type="protein sequence ID" value="QDU38919.1"/>
    <property type="molecule type" value="Genomic_DNA"/>
</dbReference>
<evidence type="ECO:0000256" key="15">
    <source>
        <dbReference type="ARBA" id="ARBA00023239"/>
    </source>
</evidence>
<sequence>MPELPEVETMVRGIRPHVLGRTVSEVRACPCPCRPMSIEPALSRIARRIRGKTITDVRRRAKRVLLVFEHGDIIAIEPRMTGLMLISDPPSREHLRVVWEFADQDQGPPLWFWDRRGLGTIRLYDPDEYRSALDPPALGPDALEITVDELASACARTKRAIKPALLDQKLVAGVGNLYASEMLHVARIHPERSAHMLKRRQIVRLHQAMQDVLTEAIRYEGSTLGDGTYRNALNQDGSYQNAHRVYAKAGERCRTCNRGTVRRIVQTQRSTFFCPVCQRQSPRRGG</sequence>
<dbReference type="SUPFAM" id="SSF46946">
    <property type="entry name" value="S13-like H2TH domain"/>
    <property type="match status" value="1"/>
</dbReference>
<dbReference type="GO" id="GO:0003684">
    <property type="term" value="F:damaged DNA binding"/>
    <property type="evidence" value="ECO:0007669"/>
    <property type="project" value="InterPro"/>
</dbReference>
<evidence type="ECO:0000256" key="7">
    <source>
        <dbReference type="ARBA" id="ARBA00016240"/>
    </source>
</evidence>
<keyword evidence="16" id="KW-0511">Multifunctional enzyme</keyword>
<keyword evidence="14" id="KW-0234">DNA repair</keyword>
<dbReference type="Pfam" id="PF01149">
    <property type="entry name" value="Fapy_DNA_glyco"/>
    <property type="match status" value="1"/>
</dbReference>
<comment type="similarity">
    <text evidence="3">Belongs to the FPG family.</text>
</comment>
<evidence type="ECO:0000256" key="12">
    <source>
        <dbReference type="ARBA" id="ARBA00022833"/>
    </source>
</evidence>
<accession>A0A517Z8Z4</accession>
<dbReference type="Proteomes" id="UP000320496">
    <property type="component" value="Chromosome"/>
</dbReference>
<dbReference type="Gene3D" id="1.10.8.50">
    <property type="match status" value="1"/>
</dbReference>
<comment type="subunit">
    <text evidence="4">Monomer.</text>
</comment>
<dbReference type="Pfam" id="PF06831">
    <property type="entry name" value="H2TH"/>
    <property type="match status" value="1"/>
</dbReference>
<protein>
    <recommendedName>
        <fullName evidence="7">Formamidopyrimidine-DNA glycosylase</fullName>
        <ecNumber evidence="5">3.2.2.23</ecNumber>
        <ecNumber evidence="6">4.2.99.18</ecNumber>
    </recommendedName>
    <alternativeName>
        <fullName evidence="18">DNA-(apurinic or apyrimidinic site) lyase MutM</fullName>
    </alternativeName>
</protein>
<dbReference type="InterPro" id="IPR010979">
    <property type="entry name" value="Ribosomal_uS13-like_H2TH"/>
</dbReference>
<evidence type="ECO:0000256" key="8">
    <source>
        <dbReference type="ARBA" id="ARBA00022723"/>
    </source>
</evidence>
<keyword evidence="10 20" id="KW-0863">Zinc-finger</keyword>
<dbReference type="PROSITE" id="PS51066">
    <property type="entry name" value="ZF_FPG_2"/>
    <property type="match status" value="1"/>
</dbReference>
<dbReference type="GO" id="GO:0006284">
    <property type="term" value="P:base-excision repair"/>
    <property type="evidence" value="ECO:0007669"/>
    <property type="project" value="InterPro"/>
</dbReference>
<evidence type="ECO:0000313" key="24">
    <source>
        <dbReference type="Proteomes" id="UP000320496"/>
    </source>
</evidence>
<evidence type="ECO:0000256" key="16">
    <source>
        <dbReference type="ARBA" id="ARBA00023268"/>
    </source>
</evidence>
<dbReference type="InterPro" id="IPR000214">
    <property type="entry name" value="Znf_DNA_glyclase/AP_lyase"/>
</dbReference>
<keyword evidence="15" id="KW-0456">Lyase</keyword>
<dbReference type="GO" id="GO:0140078">
    <property type="term" value="F:class I DNA-(apurinic or apyrimidinic site) endonuclease activity"/>
    <property type="evidence" value="ECO:0007669"/>
    <property type="project" value="UniProtKB-EC"/>
</dbReference>
<name>A0A517Z8Z4_9PLAN</name>
<comment type="catalytic activity">
    <reaction evidence="1">
        <text>Hydrolysis of DNA containing ring-opened 7-methylguanine residues, releasing 2,6-diamino-4-hydroxy-5-(N-methyl)formamidopyrimidine.</text>
        <dbReference type="EC" id="3.2.2.23"/>
    </reaction>
</comment>
<keyword evidence="24" id="KW-1185">Reference proteome</keyword>
<feature type="domain" description="Formamidopyrimidine-DNA glycosylase catalytic" evidence="22">
    <location>
        <begin position="2"/>
        <end position="119"/>
    </location>
</feature>
<dbReference type="PROSITE" id="PS51068">
    <property type="entry name" value="FPG_CAT"/>
    <property type="match status" value="1"/>
</dbReference>
<evidence type="ECO:0000256" key="13">
    <source>
        <dbReference type="ARBA" id="ARBA00023125"/>
    </source>
</evidence>
<dbReference type="InterPro" id="IPR012319">
    <property type="entry name" value="FPG_cat"/>
</dbReference>
<reference evidence="23 24" key="1">
    <citation type="submission" date="2019-02" db="EMBL/GenBank/DDBJ databases">
        <title>Deep-cultivation of Planctomycetes and their phenomic and genomic characterization uncovers novel biology.</title>
        <authorList>
            <person name="Wiegand S."/>
            <person name="Jogler M."/>
            <person name="Boedeker C."/>
            <person name="Pinto D."/>
            <person name="Vollmers J."/>
            <person name="Rivas-Marin E."/>
            <person name="Kohn T."/>
            <person name="Peeters S.H."/>
            <person name="Heuer A."/>
            <person name="Rast P."/>
            <person name="Oberbeckmann S."/>
            <person name="Bunk B."/>
            <person name="Jeske O."/>
            <person name="Meyerdierks A."/>
            <person name="Storesund J.E."/>
            <person name="Kallscheuer N."/>
            <person name="Luecker S."/>
            <person name="Lage O.M."/>
            <person name="Pohl T."/>
            <person name="Merkel B.J."/>
            <person name="Hornburger P."/>
            <person name="Mueller R.-W."/>
            <person name="Bruemmer F."/>
            <person name="Labrenz M."/>
            <person name="Spormann A.M."/>
            <person name="Op den Camp H."/>
            <person name="Overmann J."/>
            <person name="Amann R."/>
            <person name="Jetten M.S.M."/>
            <person name="Mascher T."/>
            <person name="Medema M.H."/>
            <person name="Devos D.P."/>
            <person name="Kaster A.-K."/>
            <person name="Ovreas L."/>
            <person name="Rohde M."/>
            <person name="Galperin M.Y."/>
            <person name="Jogler C."/>
        </authorList>
    </citation>
    <scope>NUCLEOTIDE SEQUENCE [LARGE SCALE GENOMIC DNA]</scope>
    <source>
        <strain evidence="23 24">Mal4</strain>
    </source>
</reference>
<dbReference type="GO" id="GO:0008270">
    <property type="term" value="F:zinc ion binding"/>
    <property type="evidence" value="ECO:0007669"/>
    <property type="project" value="UniProtKB-KW"/>
</dbReference>
<dbReference type="SUPFAM" id="SSF57716">
    <property type="entry name" value="Glucocorticoid receptor-like (DNA-binding domain)"/>
    <property type="match status" value="1"/>
</dbReference>
<comment type="catalytic activity">
    <reaction evidence="19">
        <text>2'-deoxyribonucleotide-(2'-deoxyribose 5'-phosphate)-2'-deoxyribonucleotide-DNA = a 3'-end 2'-deoxyribonucleotide-(2,3-dehydro-2,3-deoxyribose 5'-phosphate)-DNA + a 5'-end 5'-phospho-2'-deoxyribonucleoside-DNA + H(+)</text>
        <dbReference type="Rhea" id="RHEA:66592"/>
        <dbReference type="Rhea" id="RHEA-COMP:13180"/>
        <dbReference type="Rhea" id="RHEA-COMP:16897"/>
        <dbReference type="Rhea" id="RHEA-COMP:17067"/>
        <dbReference type="ChEBI" id="CHEBI:15378"/>
        <dbReference type="ChEBI" id="CHEBI:136412"/>
        <dbReference type="ChEBI" id="CHEBI:157695"/>
        <dbReference type="ChEBI" id="CHEBI:167181"/>
        <dbReference type="EC" id="4.2.99.18"/>
    </reaction>
</comment>
<evidence type="ECO:0000256" key="4">
    <source>
        <dbReference type="ARBA" id="ARBA00011245"/>
    </source>
</evidence>
<dbReference type="InterPro" id="IPR020629">
    <property type="entry name" value="FPG_Glyclase"/>
</dbReference>
<evidence type="ECO:0000256" key="19">
    <source>
        <dbReference type="ARBA" id="ARBA00044632"/>
    </source>
</evidence>
<dbReference type="NCBIfam" id="TIGR00577">
    <property type="entry name" value="fpg"/>
    <property type="match status" value="1"/>
</dbReference>
<evidence type="ECO:0000256" key="1">
    <source>
        <dbReference type="ARBA" id="ARBA00001668"/>
    </source>
</evidence>
<feature type="domain" description="FPG-type" evidence="21">
    <location>
        <begin position="244"/>
        <end position="279"/>
    </location>
</feature>
<dbReference type="AlphaFoldDB" id="A0A517Z8Z4"/>
<evidence type="ECO:0000256" key="14">
    <source>
        <dbReference type="ARBA" id="ARBA00023204"/>
    </source>
</evidence>
<evidence type="ECO:0000256" key="5">
    <source>
        <dbReference type="ARBA" id="ARBA00012024"/>
    </source>
</evidence>
<dbReference type="EC" id="4.2.99.18" evidence="6"/>
<dbReference type="GO" id="GO:0034039">
    <property type="term" value="F:8-oxo-7,8-dihydroguanine DNA N-glycosylase activity"/>
    <property type="evidence" value="ECO:0007669"/>
    <property type="project" value="TreeGrafter"/>
</dbReference>
<keyword evidence="11 23" id="KW-0378">Hydrolase</keyword>